<name>A0AAV8VGM3_9CUCU</name>
<organism evidence="1 2">
    <name type="scientific">Exocentrus adspersus</name>
    <dbReference type="NCBI Taxonomy" id="1586481"/>
    <lineage>
        <taxon>Eukaryota</taxon>
        <taxon>Metazoa</taxon>
        <taxon>Ecdysozoa</taxon>
        <taxon>Arthropoda</taxon>
        <taxon>Hexapoda</taxon>
        <taxon>Insecta</taxon>
        <taxon>Pterygota</taxon>
        <taxon>Neoptera</taxon>
        <taxon>Endopterygota</taxon>
        <taxon>Coleoptera</taxon>
        <taxon>Polyphaga</taxon>
        <taxon>Cucujiformia</taxon>
        <taxon>Chrysomeloidea</taxon>
        <taxon>Cerambycidae</taxon>
        <taxon>Lamiinae</taxon>
        <taxon>Acanthocinini</taxon>
        <taxon>Exocentrus</taxon>
    </lineage>
</organism>
<keyword evidence="2" id="KW-1185">Reference proteome</keyword>
<dbReference type="EMBL" id="JANEYG010000102">
    <property type="protein sequence ID" value="KAJ8913115.1"/>
    <property type="molecule type" value="Genomic_DNA"/>
</dbReference>
<reference evidence="1 2" key="1">
    <citation type="journal article" date="2023" name="Insect Mol. Biol.">
        <title>Genome sequencing provides insights into the evolution of gene families encoding plant cell wall-degrading enzymes in longhorned beetles.</title>
        <authorList>
            <person name="Shin N.R."/>
            <person name="Okamura Y."/>
            <person name="Kirsch R."/>
            <person name="Pauchet Y."/>
        </authorList>
    </citation>
    <scope>NUCLEOTIDE SEQUENCE [LARGE SCALE GENOMIC DNA]</scope>
    <source>
        <strain evidence="1">EAD_L_NR</strain>
    </source>
</reference>
<sequence>MYNNTKIEYNKLLAQTRAKKYESKIKNSDNKRREIINKDTLPKGEPSDVAEAFSDYFLDIVNNLTSGLNNSLFKCNIIENAESLQLTFVSEEEIIELAHRNLFSNKIADNTRNIHVIYPIHRLTLTEKGPEYMCLKLFDKLPQHLKSTSNFKLYKREIRKMLLNMEPYCAGCAAIYDLGLKVIYKSRLALVTEITPCSKYRRMALQGQDQSLFKSSKMPWSLYSQAERGGACLFSEHMGIPGLINWQVSCQGNSARNRNQSLGSLEEVSSMVPSVNGPTED</sequence>
<dbReference type="AlphaFoldDB" id="A0AAV8VGM3"/>
<dbReference type="Proteomes" id="UP001159042">
    <property type="component" value="Unassembled WGS sequence"/>
</dbReference>
<proteinExistence type="predicted"/>
<gene>
    <name evidence="1" type="ORF">NQ315_000572</name>
</gene>
<evidence type="ECO:0000313" key="2">
    <source>
        <dbReference type="Proteomes" id="UP001159042"/>
    </source>
</evidence>
<evidence type="ECO:0000313" key="1">
    <source>
        <dbReference type="EMBL" id="KAJ8913115.1"/>
    </source>
</evidence>
<protein>
    <submittedName>
        <fullName evidence="1">Uncharacterized protein</fullName>
    </submittedName>
</protein>
<accession>A0AAV8VGM3</accession>
<comment type="caution">
    <text evidence="1">The sequence shown here is derived from an EMBL/GenBank/DDBJ whole genome shotgun (WGS) entry which is preliminary data.</text>
</comment>